<dbReference type="EMBL" id="OX365700">
    <property type="protein sequence ID" value="CAI4032432.1"/>
    <property type="molecule type" value="Genomic_DNA"/>
</dbReference>
<dbReference type="Pfam" id="PF05170">
    <property type="entry name" value="AsmA"/>
    <property type="match status" value="1"/>
</dbReference>
<feature type="domain" description="YhdP central" evidence="3">
    <location>
        <begin position="269"/>
        <end position="1065"/>
    </location>
</feature>
<dbReference type="GO" id="GO:0090313">
    <property type="term" value="P:regulation of protein targeting to membrane"/>
    <property type="evidence" value="ECO:0007669"/>
    <property type="project" value="TreeGrafter"/>
</dbReference>
<dbReference type="InterPro" id="IPR025263">
    <property type="entry name" value="YhdP_central"/>
</dbReference>
<evidence type="ECO:0000256" key="1">
    <source>
        <dbReference type="SAM" id="MobiDB-lite"/>
    </source>
</evidence>
<accession>A0AA86T6A6</accession>
<proteinExistence type="predicted"/>
<dbReference type="PANTHER" id="PTHR30441:SF4">
    <property type="entry name" value="PROTEIN ASMA"/>
    <property type="match status" value="1"/>
</dbReference>
<dbReference type="KEGG" id="nti:DNFV4_02862"/>
<dbReference type="PANTHER" id="PTHR30441">
    <property type="entry name" value="DUF748 DOMAIN-CONTAINING PROTEIN"/>
    <property type="match status" value="1"/>
</dbReference>
<feature type="domain" description="AsmA" evidence="2">
    <location>
        <begin position="1"/>
        <end position="163"/>
    </location>
</feature>
<evidence type="ECO:0000259" key="3">
    <source>
        <dbReference type="Pfam" id="PF13116"/>
    </source>
</evidence>
<dbReference type="InterPro" id="IPR007844">
    <property type="entry name" value="AsmA"/>
</dbReference>
<name>A0AA86T6A6_9BACT</name>
<gene>
    <name evidence="4" type="ORF">DNFV4_02862</name>
</gene>
<dbReference type="Pfam" id="PF13116">
    <property type="entry name" value="YhdP"/>
    <property type="match status" value="1"/>
</dbReference>
<evidence type="ECO:0000313" key="5">
    <source>
        <dbReference type="Proteomes" id="UP001179121"/>
    </source>
</evidence>
<dbReference type="GO" id="GO:0005886">
    <property type="term" value="C:plasma membrane"/>
    <property type="evidence" value="ECO:0007669"/>
    <property type="project" value="TreeGrafter"/>
</dbReference>
<sequence length="1125" mass="121235">MRRLIRIAVLSVVAVMLLAVAGLFLIRSATGRDYVKDFFVHQIEQNIGRKLEVGMVRIVLFPGLHLDLRDVTIYEPDGQRVFVKAQRIDTVLRLLPLLRRQVIGKRLAIEGPEITLHRTAPGSWNIAAIASASGAPSGGHKPTDWLMFVKETTIRQGTLKLIDDGRPDGTRTVQLHEVNGSFMVRPEFQQADVAMTARWPNDPGLAALSLTGTVGQSAPSAGFGSDDAGRAGPLYQFEGRMQATKLQVRQLADLLGPRPLPQELTGTLDLQGHLRVVPGVNGYDVLFHEVAVRLDKLALTARASLAGILSPQPTVSITFSSSPIKLHDLLTYVPLRWIHPVIQTVLEEREIDGTVEIANATVIGSPDPTPQFGITGEFRITDGRALLGADRVLTQHLTGTVFVDAGRIRIPSFSGDYGALHISQGKALISFLDAGPWLEMDLTGDMTAANLVSYLANSLRAPSVSQFLTSIRNIQGVAVPTFRLVGALNQPGGITFVGGEVKADDLSFDTPALPQRVHHVTGRVRYSQSGTEFDSVTGQVGSTRFSIHGTVTAGASGAFQDVAIQAKGEVAELAVLLPSQAMAMTTRLMQGPVSLSVILSGPSERPRLRTQVHLAEALLRLPWVGEKPAGIPASLELEGAIAPEGFTITQVDAVVPPARIGLKGKLVFGRRFSIDASLATGTVAVSGLPEWLNRGGLEAGQVEVSLDVKGSQPDWSTWRTTGWIALTNGLMSLKGVEGPIQDLYARVRLVRDGAELKQLSFKVLDSDLSLSGTLRNWSTKPTIMAKIESSHLDIDLIIPKEGRSPVRDLLEYLAATSQVTATALIERGVYKQFRVGGLSGRINIENGVLDIDRVNARSEGGHITGRLVVHLPKEEPADAEASFRVAGVPLEELSHLVGVREHFMTGEVRLTGTLRGHGRNPHGMLPTLSGDAEVLVTGGRIFKSQKRALWKILSILNLPAVLQGQIDLEKDGLPFDKLTASIVMQNGRCDSDRLVLDSPVVKISGAGHYDLPTDQLEMVYAVSPFGSYSKFVKNIPLFGRLFAGDRTGIATAFFEAKGSMDDPEVTYLPMKSLGEGLSSLASLAYDVLRNTFKMPKEFITGSDEAAPAPSSEIDAPSRVPGGNLY</sequence>
<evidence type="ECO:0000259" key="2">
    <source>
        <dbReference type="Pfam" id="PF05170"/>
    </source>
</evidence>
<dbReference type="AlphaFoldDB" id="A0AA86T6A6"/>
<reference evidence="4" key="1">
    <citation type="submission" date="2022-10" db="EMBL/GenBank/DDBJ databases">
        <authorList>
            <person name="Koch H."/>
        </authorList>
    </citation>
    <scope>NUCLEOTIDE SEQUENCE</scope>
    <source>
        <strain evidence="4">DNF</strain>
    </source>
</reference>
<dbReference type="Proteomes" id="UP001179121">
    <property type="component" value="Chromosome"/>
</dbReference>
<protein>
    <recommendedName>
        <fullName evidence="6">AsmA family protein</fullName>
    </recommendedName>
</protein>
<organism evidence="4 5">
    <name type="scientific">Nitrospira tepida</name>
    <dbReference type="NCBI Taxonomy" id="2973512"/>
    <lineage>
        <taxon>Bacteria</taxon>
        <taxon>Pseudomonadati</taxon>
        <taxon>Nitrospirota</taxon>
        <taxon>Nitrospiria</taxon>
        <taxon>Nitrospirales</taxon>
        <taxon>Nitrospiraceae</taxon>
        <taxon>Nitrospira</taxon>
    </lineage>
</organism>
<keyword evidence="5" id="KW-1185">Reference proteome</keyword>
<dbReference type="RefSeq" id="WP_289269154.1">
    <property type="nucleotide sequence ID" value="NZ_OX365700.1"/>
</dbReference>
<feature type="region of interest" description="Disordered" evidence="1">
    <location>
        <begin position="1103"/>
        <end position="1125"/>
    </location>
</feature>
<evidence type="ECO:0008006" key="6">
    <source>
        <dbReference type="Google" id="ProtNLM"/>
    </source>
</evidence>
<dbReference type="InterPro" id="IPR052894">
    <property type="entry name" value="AsmA-related"/>
</dbReference>
<evidence type="ECO:0000313" key="4">
    <source>
        <dbReference type="EMBL" id="CAI4032432.1"/>
    </source>
</evidence>